<keyword evidence="1" id="KW-0472">Membrane</keyword>
<organism evidence="2 3">
    <name type="scientific">Dactylococcopsis salina (strain PCC 8305)</name>
    <name type="common">Myxobactron salinum</name>
    <dbReference type="NCBI Taxonomy" id="13035"/>
    <lineage>
        <taxon>Bacteria</taxon>
        <taxon>Bacillati</taxon>
        <taxon>Cyanobacteriota</taxon>
        <taxon>Cyanophyceae</taxon>
        <taxon>Nodosilineales</taxon>
        <taxon>Cymatolegaceae</taxon>
        <taxon>Dactylococcopsis</taxon>
    </lineage>
</organism>
<keyword evidence="1" id="KW-1133">Transmembrane helix</keyword>
<keyword evidence="1" id="KW-0812">Transmembrane</keyword>
<reference evidence="2" key="1">
    <citation type="submission" date="2012-04" db="EMBL/GenBank/DDBJ databases">
        <title>Finished genome of Dactylococcopsis salina PCC 8305.</title>
        <authorList>
            <consortium name="US DOE Joint Genome Institute"/>
            <person name="Gugger M."/>
            <person name="Coursin T."/>
            <person name="Rippka R."/>
            <person name="Tandeau De Marsac N."/>
            <person name="Huntemann M."/>
            <person name="Wei C.-L."/>
            <person name="Han J."/>
            <person name="Detter J.C."/>
            <person name="Han C."/>
            <person name="Tapia R."/>
            <person name="Daligault H."/>
            <person name="Chen A."/>
            <person name="Krypides N."/>
            <person name="Mavromatis K."/>
            <person name="Markowitz V."/>
            <person name="Szeto E."/>
            <person name="Ivanova N."/>
            <person name="Ovchinnikova G."/>
            <person name="Pagani I."/>
            <person name="Pati A."/>
            <person name="Goodwin L."/>
            <person name="Peters L."/>
            <person name="Pitluck S."/>
            <person name="Woyke T."/>
            <person name="Kerfeld C."/>
        </authorList>
    </citation>
    <scope>NUCLEOTIDE SEQUENCE [LARGE SCALE GENOMIC DNA]</scope>
    <source>
        <strain evidence="2">PCC 8305</strain>
    </source>
</reference>
<dbReference type="Proteomes" id="UP000010482">
    <property type="component" value="Chromosome"/>
</dbReference>
<gene>
    <name evidence="2" type="ORF">Dacsa_0950</name>
</gene>
<dbReference type="EMBL" id="CP003944">
    <property type="protein sequence ID" value="AFZ49679.1"/>
    <property type="molecule type" value="Genomic_DNA"/>
</dbReference>
<evidence type="ECO:0000313" key="2">
    <source>
        <dbReference type="EMBL" id="AFZ49679.1"/>
    </source>
</evidence>
<dbReference type="HOGENOM" id="CLU_2878395_0_0_3"/>
<accession>K9YS38</accession>
<dbReference type="AlphaFoldDB" id="K9YS38"/>
<protein>
    <submittedName>
        <fullName evidence="2">Uncharacterized protein</fullName>
    </submittedName>
</protein>
<sequence>MQKAMNSVLILLVITYALSLIGSFLAITLALPLAERQEELTLLITVQGILIAAALGFYFGKKT</sequence>
<dbReference type="eggNOG" id="ENOG502ZP43">
    <property type="taxonomic scope" value="Bacteria"/>
</dbReference>
<dbReference type="KEGG" id="dsl:Dacsa_0950"/>
<proteinExistence type="predicted"/>
<feature type="transmembrane region" description="Helical" evidence="1">
    <location>
        <begin position="40"/>
        <end position="60"/>
    </location>
</feature>
<evidence type="ECO:0000256" key="1">
    <source>
        <dbReference type="SAM" id="Phobius"/>
    </source>
</evidence>
<keyword evidence="3" id="KW-1185">Reference proteome</keyword>
<dbReference type="STRING" id="13035.Dacsa_0950"/>
<name>K9YS38_DACS8</name>
<evidence type="ECO:0000313" key="3">
    <source>
        <dbReference type="Proteomes" id="UP000010482"/>
    </source>
</evidence>